<dbReference type="Gene3D" id="4.10.280.10">
    <property type="entry name" value="Helix-loop-helix DNA-binding domain"/>
    <property type="match status" value="1"/>
</dbReference>
<dbReference type="InterPro" id="IPR036638">
    <property type="entry name" value="HLH_DNA-bd_sf"/>
</dbReference>
<proteinExistence type="predicted"/>
<accession>A0AAF5DEY4</accession>
<dbReference type="Pfam" id="PF00010">
    <property type="entry name" value="HLH"/>
    <property type="match status" value="1"/>
</dbReference>
<evidence type="ECO:0000259" key="8">
    <source>
        <dbReference type="PROSITE" id="PS50888"/>
    </source>
</evidence>
<dbReference type="SUPFAM" id="SSF47459">
    <property type="entry name" value="HLH, helix-loop-helix DNA-binding domain"/>
    <property type="match status" value="1"/>
</dbReference>
<sequence>MSKETIHSGHFMTSYVHSDNLFSDKSCGPSVEIDNELDQSENDVISTNYNSENGGQKSVTYYKFGPNNSKSIDIDITLNKLKKCLNSAYDKMTTPKWKNFNGMKLNTKQRIRLNNIIWRSYHEFRKLQFENKKSDSKKKIPIWHFAVPDDDTTHTKVEGSIVEGMYWKRKIAAVRAQYKRWRTDKKLELIKNIGCCEKRKQKQSCECIDHKTIQPMIRTKNLTPMPSVNGFDYDGYEDLENDISNQIYETLNSHYFEDQCGNTMRTNSDLIQPNLYGIMPSYQDFMSNEHEFFDFQNTFTYSPPTSEDNQMGSSLQQTSMYGNQGGVINYNSQELPSKTPHSINAPATQYISSYMHQQPHYTQAVYGMRSVNMENQQRDFMPLGNSIFGEPLTSTTISVAAASSPHTLPPNPNFDYGPSSFIHNNQVGFNNRNNSNNNNNNIYNGVGQNYLQNNRFSSNINFNKNVDFTPSTIQQNIQQQSEIWWNNNGNREMNNTSQIMNLSNNSFSILQNTSPSPSFNISDIIEPQSKIGNILSNVVCRSSNDNKTRVNRLVGSEIEGPSMVSRSGTPSKGALKAYPPMFQPSTNDSPPLNSNTKQWHDTSIESSLSRSSSNLNDKYIKDNTWIKPSNNESRKRRNSLTEGTFTGRNEQPNKSKKSCKLNSVKFEIYDSDDAFSSVPSTPKNNNSVACDTTFTNHETRKRILHLNAEKNRRNALKDGFDQLLKILPNLNNGLKTTNAVVLAKSVEHINNLVEKTTDNEQEINDLNKQIEELNEKIKNFQENMPSSGKSKLALNTSSTSVTHQYERFFDRYVKEQTRKDYRYWLMWKLMRNSVISYGQSLPTEGCQSKEKSVGNFKNWLMEHFDSTQLRRDSSNLLIYLATKTTFMSKPNSLSEYINEEIGKP</sequence>
<reference evidence="10" key="1">
    <citation type="submission" date="2024-02" db="UniProtKB">
        <authorList>
            <consortium name="WormBaseParasite"/>
        </authorList>
    </citation>
    <scope>IDENTIFICATION</scope>
</reference>
<feature type="compositionally biased region" description="Polar residues" evidence="7">
    <location>
        <begin position="640"/>
        <end position="652"/>
    </location>
</feature>
<keyword evidence="6" id="KW-0175">Coiled coil</keyword>
<feature type="compositionally biased region" description="Low complexity" evidence="7">
    <location>
        <begin position="604"/>
        <end position="613"/>
    </location>
</feature>
<feature type="region of interest" description="Disordered" evidence="7">
    <location>
        <begin position="560"/>
        <end position="658"/>
    </location>
</feature>
<name>A0AAF5DEY4_STRER</name>
<feature type="domain" description="BHLH" evidence="8">
    <location>
        <begin position="700"/>
        <end position="752"/>
    </location>
</feature>
<dbReference type="GO" id="GO:0046983">
    <property type="term" value="F:protein dimerization activity"/>
    <property type="evidence" value="ECO:0007669"/>
    <property type="project" value="InterPro"/>
</dbReference>
<feature type="compositionally biased region" description="Polar residues" evidence="7">
    <location>
        <begin position="583"/>
        <end position="597"/>
    </location>
</feature>
<dbReference type="PANTHER" id="PTHR15741">
    <property type="entry name" value="BASIC HELIX-LOOP-HELIX ZIP TRANSCRIPTION FACTOR"/>
    <property type="match status" value="1"/>
</dbReference>
<dbReference type="InterPro" id="IPR052207">
    <property type="entry name" value="Max-like/E-box_TFs"/>
</dbReference>
<keyword evidence="3" id="KW-0238">DNA-binding</keyword>
<keyword evidence="9" id="KW-1185">Reference proteome</keyword>
<keyword evidence="2" id="KW-0805">Transcription regulation</keyword>
<evidence type="ECO:0000256" key="7">
    <source>
        <dbReference type="SAM" id="MobiDB-lite"/>
    </source>
</evidence>
<protein>
    <submittedName>
        <fullName evidence="10">BHLH domain-containing protein</fullName>
    </submittedName>
</protein>
<comment type="subcellular location">
    <subcellularLocation>
        <location evidence="1">Nucleus</location>
    </subcellularLocation>
</comment>
<feature type="coiled-coil region" evidence="6">
    <location>
        <begin position="749"/>
        <end position="783"/>
    </location>
</feature>
<dbReference type="PROSITE" id="PS50888">
    <property type="entry name" value="BHLH"/>
    <property type="match status" value="1"/>
</dbReference>
<dbReference type="WBParaSite" id="TCONS_00010242.p1">
    <property type="protein sequence ID" value="TCONS_00010242.p1"/>
    <property type="gene ID" value="XLOC_007942"/>
</dbReference>
<evidence type="ECO:0000256" key="1">
    <source>
        <dbReference type="ARBA" id="ARBA00004123"/>
    </source>
</evidence>
<evidence type="ECO:0000313" key="10">
    <source>
        <dbReference type="WBParaSite" id="TCONS_00010242.p1"/>
    </source>
</evidence>
<dbReference type="GO" id="GO:0005634">
    <property type="term" value="C:nucleus"/>
    <property type="evidence" value="ECO:0007669"/>
    <property type="project" value="UniProtKB-SubCell"/>
</dbReference>
<evidence type="ECO:0000256" key="4">
    <source>
        <dbReference type="ARBA" id="ARBA00023163"/>
    </source>
</evidence>
<evidence type="ECO:0000256" key="3">
    <source>
        <dbReference type="ARBA" id="ARBA00023125"/>
    </source>
</evidence>
<dbReference type="PANTHER" id="PTHR15741:SF37">
    <property type="entry name" value="LD38259P"/>
    <property type="match status" value="1"/>
</dbReference>
<keyword evidence="4" id="KW-0804">Transcription</keyword>
<evidence type="ECO:0000256" key="6">
    <source>
        <dbReference type="SAM" id="Coils"/>
    </source>
</evidence>
<dbReference type="SMART" id="SM00353">
    <property type="entry name" value="HLH"/>
    <property type="match status" value="1"/>
</dbReference>
<dbReference type="GO" id="GO:0000978">
    <property type="term" value="F:RNA polymerase II cis-regulatory region sequence-specific DNA binding"/>
    <property type="evidence" value="ECO:0007669"/>
    <property type="project" value="TreeGrafter"/>
</dbReference>
<dbReference type="GO" id="GO:0000981">
    <property type="term" value="F:DNA-binding transcription factor activity, RNA polymerase II-specific"/>
    <property type="evidence" value="ECO:0007669"/>
    <property type="project" value="TreeGrafter"/>
</dbReference>
<evidence type="ECO:0000313" key="9">
    <source>
        <dbReference type="Proteomes" id="UP000035681"/>
    </source>
</evidence>
<dbReference type="Proteomes" id="UP000035681">
    <property type="component" value="Unplaced"/>
</dbReference>
<dbReference type="InterPro" id="IPR011598">
    <property type="entry name" value="bHLH_dom"/>
</dbReference>
<keyword evidence="5" id="KW-0539">Nucleus</keyword>
<dbReference type="AlphaFoldDB" id="A0AAF5DEY4"/>
<organism evidence="9 10">
    <name type="scientific">Strongyloides stercoralis</name>
    <name type="common">Threadworm</name>
    <dbReference type="NCBI Taxonomy" id="6248"/>
    <lineage>
        <taxon>Eukaryota</taxon>
        <taxon>Metazoa</taxon>
        <taxon>Ecdysozoa</taxon>
        <taxon>Nematoda</taxon>
        <taxon>Chromadorea</taxon>
        <taxon>Rhabditida</taxon>
        <taxon>Tylenchina</taxon>
        <taxon>Panagrolaimomorpha</taxon>
        <taxon>Strongyloidoidea</taxon>
        <taxon>Strongyloididae</taxon>
        <taxon>Strongyloides</taxon>
    </lineage>
</organism>
<dbReference type="CDD" id="cd21739">
    <property type="entry name" value="NES2-NLS_ChREBP-like"/>
    <property type="match status" value="1"/>
</dbReference>
<evidence type="ECO:0000256" key="2">
    <source>
        <dbReference type="ARBA" id="ARBA00023015"/>
    </source>
</evidence>
<evidence type="ECO:0000256" key="5">
    <source>
        <dbReference type="ARBA" id="ARBA00023242"/>
    </source>
</evidence>